<gene>
    <name evidence="7" type="ORF">TRIADDRAFT_54211</name>
</gene>
<evidence type="ECO:0000259" key="6">
    <source>
        <dbReference type="PROSITE" id="PS51939"/>
    </source>
</evidence>
<dbReference type="SUPFAM" id="SSF54928">
    <property type="entry name" value="RNA-binding domain, RBD"/>
    <property type="match status" value="1"/>
</dbReference>
<dbReference type="InterPro" id="IPR035979">
    <property type="entry name" value="RBD_domain_sf"/>
</dbReference>
<dbReference type="InterPro" id="IPR002344">
    <property type="entry name" value="Lupus_La"/>
</dbReference>
<dbReference type="GO" id="GO:1990904">
    <property type="term" value="C:ribonucleoprotein complex"/>
    <property type="evidence" value="ECO:0007669"/>
    <property type="project" value="UniProtKB-UniRule"/>
</dbReference>
<dbReference type="STRING" id="10228.B3RRE9"/>
<dbReference type="GO" id="GO:0010494">
    <property type="term" value="C:cytoplasmic stress granule"/>
    <property type="evidence" value="ECO:0000318"/>
    <property type="project" value="GO_Central"/>
</dbReference>
<accession>B3RRE9</accession>
<dbReference type="InterPro" id="IPR000504">
    <property type="entry name" value="RRM_dom"/>
</dbReference>
<dbReference type="SMART" id="SM00360">
    <property type="entry name" value="RRM"/>
    <property type="match status" value="2"/>
</dbReference>
<evidence type="ECO:0000256" key="2">
    <source>
        <dbReference type="ARBA" id="ARBA00022884"/>
    </source>
</evidence>
<dbReference type="FunCoup" id="B3RRE9">
    <property type="interactions" value="2408"/>
</dbReference>
<dbReference type="GO" id="GO:0003729">
    <property type="term" value="F:mRNA binding"/>
    <property type="evidence" value="ECO:0000318"/>
    <property type="project" value="GO_Central"/>
</dbReference>
<dbReference type="AlphaFoldDB" id="B3RRE9"/>
<feature type="region of interest" description="Disordered" evidence="4">
    <location>
        <begin position="303"/>
        <end position="351"/>
    </location>
</feature>
<dbReference type="Pfam" id="PF00076">
    <property type="entry name" value="RRM_1"/>
    <property type="match status" value="1"/>
</dbReference>
<dbReference type="OrthoDB" id="439993at2759"/>
<dbReference type="EMBL" id="DS985243">
    <property type="protein sequence ID" value="EDV26864.1"/>
    <property type="molecule type" value="Genomic_DNA"/>
</dbReference>
<feature type="domain" description="RRM" evidence="5">
    <location>
        <begin position="70"/>
        <end position="139"/>
    </location>
</feature>
<evidence type="ECO:0000313" key="8">
    <source>
        <dbReference type="Proteomes" id="UP000009022"/>
    </source>
</evidence>
<dbReference type="HOGENOM" id="CLU_042341_1_1_1"/>
<evidence type="ECO:0000259" key="5">
    <source>
        <dbReference type="PROSITE" id="PS50102"/>
    </source>
</evidence>
<feature type="domain" description="XRRM" evidence="6">
    <location>
        <begin position="203"/>
        <end position="327"/>
    </location>
</feature>
<dbReference type="PhylomeDB" id="B3RRE9"/>
<dbReference type="Proteomes" id="UP000009022">
    <property type="component" value="Unassembled WGS sequence"/>
</dbReference>
<evidence type="ECO:0008006" key="9">
    <source>
        <dbReference type="Google" id="ProtNLM"/>
    </source>
</evidence>
<dbReference type="InterPro" id="IPR014886">
    <property type="entry name" value="La_xRRM"/>
</dbReference>
<feature type="region of interest" description="Disordered" evidence="4">
    <location>
        <begin position="172"/>
        <end position="201"/>
    </location>
</feature>
<dbReference type="CTD" id="6751544"/>
<dbReference type="PROSITE" id="PS50102">
    <property type="entry name" value="RRM"/>
    <property type="match status" value="2"/>
</dbReference>
<organism evidence="7 8">
    <name type="scientific">Trichoplax adhaerens</name>
    <name type="common">Trichoplax reptans</name>
    <dbReference type="NCBI Taxonomy" id="10228"/>
    <lineage>
        <taxon>Eukaryota</taxon>
        <taxon>Metazoa</taxon>
        <taxon>Placozoa</taxon>
        <taxon>Uniplacotomia</taxon>
        <taxon>Trichoplacea</taxon>
        <taxon>Trichoplacidae</taxon>
        <taxon>Trichoplax</taxon>
    </lineage>
</organism>
<keyword evidence="2 3" id="KW-0694">RNA-binding</keyword>
<dbReference type="GO" id="GO:0005829">
    <property type="term" value="C:cytosol"/>
    <property type="evidence" value="ECO:0000318"/>
    <property type="project" value="GO_Central"/>
</dbReference>
<dbReference type="RefSeq" id="XP_002110860.1">
    <property type="nucleotide sequence ID" value="XM_002110824.1"/>
</dbReference>
<proteinExistence type="predicted"/>
<sequence length="351" mass="40907">MAEAEPSELELKIIKQIESLSTDTDVIMAALKKSTNNVVEISEDGQSLQRSAANPIEIVTEDKRVDMKSRTVYVKGFPPETSLEQIENFITTFGQVNYIRMRRYKDRNFKGSIFVEFCKQEDAVKFVNGENITFQESELERLYHPDVNIWMQSFTRKNYYEKKRKERAETKLAKRLTAGGQQNNSDDEDAENDDQEEKEEVPDYEKGCIMYFKDVGEQTSREDLKEIFGEFESISFVDFSRNDTEGYIRFTEGDGATRAIEKVKEKNDGKIVIRDVESTVKVLADDEEKQYWIKYNADRVKMKEKRRKRKVNTRKDGNKKRFGKGRGKRGRTNDDNDDDTEEPAAKQEKTE</sequence>
<name>B3RRE9_TRIAD</name>
<evidence type="ECO:0000313" key="7">
    <source>
        <dbReference type="EMBL" id="EDV26864.1"/>
    </source>
</evidence>
<keyword evidence="1" id="KW-0677">Repeat</keyword>
<evidence type="ECO:0000256" key="3">
    <source>
        <dbReference type="PROSITE-ProRule" id="PRU00176"/>
    </source>
</evidence>
<dbReference type="CDD" id="cd12291">
    <property type="entry name" value="RRM1_La"/>
    <property type="match status" value="1"/>
</dbReference>
<dbReference type="PANTHER" id="PTHR24012">
    <property type="entry name" value="RNA BINDING PROTEIN"/>
    <property type="match status" value="1"/>
</dbReference>
<dbReference type="Gene3D" id="3.30.70.330">
    <property type="match status" value="2"/>
</dbReference>
<feature type="compositionally biased region" description="Acidic residues" evidence="4">
    <location>
        <begin position="185"/>
        <end position="200"/>
    </location>
</feature>
<dbReference type="PRINTS" id="PR00302">
    <property type="entry name" value="LUPUSLA"/>
</dbReference>
<dbReference type="GO" id="GO:0045727">
    <property type="term" value="P:positive regulation of translation"/>
    <property type="evidence" value="ECO:0000318"/>
    <property type="project" value="GO_Central"/>
</dbReference>
<dbReference type="eggNOG" id="KOG4213">
    <property type="taxonomic scope" value="Eukaryota"/>
</dbReference>
<evidence type="ECO:0000256" key="1">
    <source>
        <dbReference type="ARBA" id="ARBA00022737"/>
    </source>
</evidence>
<protein>
    <recommendedName>
        <fullName evidence="9">Lupus La protein</fullName>
    </recommendedName>
</protein>
<dbReference type="GO" id="GO:0008033">
    <property type="term" value="P:tRNA processing"/>
    <property type="evidence" value="ECO:0000318"/>
    <property type="project" value="GO_Central"/>
</dbReference>
<dbReference type="InParanoid" id="B3RRE9"/>
<dbReference type="Pfam" id="PF08777">
    <property type="entry name" value="RRM_3"/>
    <property type="match status" value="1"/>
</dbReference>
<dbReference type="GO" id="GO:0005634">
    <property type="term" value="C:nucleus"/>
    <property type="evidence" value="ECO:0000318"/>
    <property type="project" value="GO_Central"/>
</dbReference>
<dbReference type="KEGG" id="tad:TRIADDRAFT_54211"/>
<dbReference type="OMA" id="PEHNEER"/>
<reference evidence="7 8" key="1">
    <citation type="journal article" date="2008" name="Nature">
        <title>The Trichoplax genome and the nature of placozoans.</title>
        <authorList>
            <person name="Srivastava M."/>
            <person name="Begovic E."/>
            <person name="Chapman J."/>
            <person name="Putnam N.H."/>
            <person name="Hellsten U."/>
            <person name="Kawashima T."/>
            <person name="Kuo A."/>
            <person name="Mitros T."/>
            <person name="Salamov A."/>
            <person name="Carpenter M.L."/>
            <person name="Signorovitch A.Y."/>
            <person name="Moreno M.A."/>
            <person name="Kamm K."/>
            <person name="Grimwood J."/>
            <person name="Schmutz J."/>
            <person name="Shapiro H."/>
            <person name="Grigoriev I.V."/>
            <person name="Buss L.W."/>
            <person name="Schierwater B."/>
            <person name="Dellaporta S.L."/>
            <person name="Rokhsar D.S."/>
        </authorList>
    </citation>
    <scope>NUCLEOTIDE SEQUENCE [LARGE SCALE GENOMIC DNA]</scope>
    <source>
        <strain evidence="7 8">Grell-BS-1999</strain>
    </source>
</reference>
<dbReference type="InterPro" id="IPR012677">
    <property type="entry name" value="Nucleotide-bd_a/b_plait_sf"/>
</dbReference>
<dbReference type="CDD" id="cd12541">
    <property type="entry name" value="RRM2_La"/>
    <property type="match status" value="1"/>
</dbReference>
<feature type="domain" description="RRM" evidence="5">
    <location>
        <begin position="208"/>
        <end position="287"/>
    </location>
</feature>
<dbReference type="GeneID" id="6751544"/>
<keyword evidence="8" id="KW-1185">Reference proteome</keyword>
<evidence type="ECO:0000256" key="4">
    <source>
        <dbReference type="SAM" id="MobiDB-lite"/>
    </source>
</evidence>
<feature type="compositionally biased region" description="Basic residues" evidence="4">
    <location>
        <begin position="303"/>
        <end position="330"/>
    </location>
</feature>
<dbReference type="PROSITE" id="PS51939">
    <property type="entry name" value="XRRM"/>
    <property type="match status" value="1"/>
</dbReference>